<feature type="signal peptide" evidence="6">
    <location>
        <begin position="1"/>
        <end position="23"/>
    </location>
</feature>
<protein>
    <submittedName>
        <fullName evidence="7">ABC transporter substrate-binding protein</fullName>
    </submittedName>
</protein>
<dbReference type="Proteomes" id="UP000244910">
    <property type="component" value="Chromosome"/>
</dbReference>
<keyword evidence="2" id="KW-0813">Transport</keyword>
<dbReference type="KEGG" id="cdrk:B9W14_19810"/>
<feature type="chain" id="PRO_5039056444" evidence="6">
    <location>
        <begin position="24"/>
        <end position="363"/>
    </location>
</feature>
<organism evidence="7 8">
    <name type="scientific">Clostridium drakei</name>
    <dbReference type="NCBI Taxonomy" id="332101"/>
    <lineage>
        <taxon>Bacteria</taxon>
        <taxon>Bacillati</taxon>
        <taxon>Bacillota</taxon>
        <taxon>Clostridia</taxon>
        <taxon>Eubacteriales</taxon>
        <taxon>Clostridiaceae</taxon>
        <taxon>Clostridium</taxon>
    </lineage>
</organism>
<sequence length="363" mass="40981">MYKKLSKILSLLLVAVLSTFAFSGCSKSTTTSSNTQKASEEKVVNIFTWANYVPDDVVKKFEKKTGIKVNYTNFSTNEEMLAKLQAVKGSQYDVVICSDYIVEVMGKQKDVLMQPIDKANIANYKNVDTKYLNQEYDKGNKYSIPYTLGTQMIVYNPDKIKTDIKGYKDLWNPELKGSMVLVDDSRIVIGMTLKKLGYSMNETDKAKLDQAKAELKKLRPNVKVFDADTPHNSLISGDTSIGFMYGSQASAAVRANPKFKIVYPEEGMNIEEDNFVIPVKAPHKKNAEQFINFMLDGEISNAATTSNEYINTNLAAKQFMSKEYLNNKAVFIPDENFKKGEHFKDLGDAAKTYDLIWSEFKQQ</sequence>
<name>A0A2U8DWM2_9CLOT</name>
<dbReference type="AlphaFoldDB" id="A0A2U8DWM2"/>
<proteinExistence type="predicted"/>
<keyword evidence="3 6" id="KW-0732">Signal</keyword>
<gene>
    <name evidence="7" type="ORF">B9W14_19810</name>
</gene>
<evidence type="ECO:0000256" key="3">
    <source>
        <dbReference type="ARBA" id="ARBA00022729"/>
    </source>
</evidence>
<dbReference type="PROSITE" id="PS51257">
    <property type="entry name" value="PROKAR_LIPOPROTEIN"/>
    <property type="match status" value="1"/>
</dbReference>
<dbReference type="RefSeq" id="WP_032075342.1">
    <property type="nucleotide sequence ID" value="NZ_CP020953.1"/>
</dbReference>
<dbReference type="GO" id="GO:0015846">
    <property type="term" value="P:polyamine transport"/>
    <property type="evidence" value="ECO:0007669"/>
    <property type="project" value="InterPro"/>
</dbReference>
<dbReference type="CDD" id="cd13590">
    <property type="entry name" value="PBP2_PotD_PotF_like"/>
    <property type="match status" value="1"/>
</dbReference>
<dbReference type="PANTHER" id="PTHR30222">
    <property type="entry name" value="SPERMIDINE/PUTRESCINE-BINDING PERIPLASMIC PROTEIN"/>
    <property type="match status" value="1"/>
</dbReference>
<keyword evidence="4" id="KW-0574">Periplasm</keyword>
<feature type="binding site" evidence="5">
    <location>
        <position position="100"/>
    </location>
    <ligand>
        <name>spermidine</name>
        <dbReference type="ChEBI" id="CHEBI:57834"/>
    </ligand>
</feature>
<dbReference type="InterPro" id="IPR001188">
    <property type="entry name" value="Sperm_putr-bd"/>
</dbReference>
<evidence type="ECO:0000256" key="1">
    <source>
        <dbReference type="ARBA" id="ARBA00004418"/>
    </source>
</evidence>
<evidence type="ECO:0000256" key="4">
    <source>
        <dbReference type="ARBA" id="ARBA00022764"/>
    </source>
</evidence>
<evidence type="ECO:0000313" key="7">
    <source>
        <dbReference type="EMBL" id="AWI06644.1"/>
    </source>
</evidence>
<dbReference type="EMBL" id="CP020953">
    <property type="protein sequence ID" value="AWI06644.1"/>
    <property type="molecule type" value="Genomic_DNA"/>
</dbReference>
<dbReference type="Pfam" id="PF13416">
    <property type="entry name" value="SBP_bac_8"/>
    <property type="match status" value="1"/>
</dbReference>
<evidence type="ECO:0000256" key="5">
    <source>
        <dbReference type="PIRSR" id="PIRSR019574-1"/>
    </source>
</evidence>
<dbReference type="InterPro" id="IPR006059">
    <property type="entry name" value="SBP"/>
</dbReference>
<keyword evidence="8" id="KW-1185">Reference proteome</keyword>
<reference evidence="8" key="1">
    <citation type="submission" date="2017-04" db="EMBL/GenBank/DDBJ databases">
        <authorList>
            <person name="Song Y."/>
            <person name="Cho B.-K."/>
        </authorList>
    </citation>
    <scope>NUCLEOTIDE SEQUENCE [LARGE SCALE GENOMIC DNA]</scope>
    <source>
        <strain evidence="8">SL1</strain>
    </source>
</reference>
<accession>A0A2U8DWM2</accession>
<dbReference type="GO" id="GO:0042597">
    <property type="term" value="C:periplasmic space"/>
    <property type="evidence" value="ECO:0007669"/>
    <property type="project" value="UniProtKB-SubCell"/>
</dbReference>
<dbReference type="SUPFAM" id="SSF53850">
    <property type="entry name" value="Periplasmic binding protein-like II"/>
    <property type="match status" value="1"/>
</dbReference>
<dbReference type="GO" id="GO:0019808">
    <property type="term" value="F:polyamine binding"/>
    <property type="evidence" value="ECO:0007669"/>
    <property type="project" value="InterPro"/>
</dbReference>
<dbReference type="OrthoDB" id="9769319at2"/>
<evidence type="ECO:0000313" key="8">
    <source>
        <dbReference type="Proteomes" id="UP000244910"/>
    </source>
</evidence>
<dbReference type="PIRSF" id="PIRSF019574">
    <property type="entry name" value="Periplasmic_polyamine_BP"/>
    <property type="match status" value="1"/>
</dbReference>
<dbReference type="Gene3D" id="3.40.190.10">
    <property type="entry name" value="Periplasmic binding protein-like II"/>
    <property type="match status" value="2"/>
</dbReference>
<comment type="subcellular location">
    <subcellularLocation>
        <location evidence="1">Periplasm</location>
    </subcellularLocation>
</comment>
<evidence type="ECO:0000256" key="6">
    <source>
        <dbReference type="SAM" id="SignalP"/>
    </source>
</evidence>
<evidence type="ECO:0000256" key="2">
    <source>
        <dbReference type="ARBA" id="ARBA00022448"/>
    </source>
</evidence>
<dbReference type="PRINTS" id="PR00909">
    <property type="entry name" value="SPERMDNBNDNG"/>
</dbReference>
<dbReference type="PANTHER" id="PTHR30222:SF17">
    <property type="entry name" value="SPERMIDINE_PUTRESCINE-BINDING PERIPLASMIC PROTEIN"/>
    <property type="match status" value="1"/>
</dbReference>